<dbReference type="GO" id="GO:0016020">
    <property type="term" value="C:membrane"/>
    <property type="evidence" value="ECO:0007669"/>
    <property type="project" value="UniProtKB-SubCell"/>
</dbReference>
<evidence type="ECO:0000256" key="6">
    <source>
        <dbReference type="ARBA" id="ARBA00022692"/>
    </source>
</evidence>
<comment type="similarity">
    <text evidence="3">Belongs to the cytochrome b560 family.</text>
</comment>
<evidence type="ECO:0000313" key="14">
    <source>
        <dbReference type="Proteomes" id="UP000266389"/>
    </source>
</evidence>
<dbReference type="SUPFAM" id="SSF81343">
    <property type="entry name" value="Fumarate reductase respiratory complex transmembrane subunits"/>
    <property type="match status" value="1"/>
</dbReference>
<keyword evidence="10 12" id="KW-0472">Membrane</keyword>
<dbReference type="InterPro" id="IPR039023">
    <property type="entry name" value="SdhC_prok"/>
</dbReference>
<evidence type="ECO:0000256" key="11">
    <source>
        <dbReference type="ARBA" id="ARBA00025912"/>
    </source>
</evidence>
<evidence type="ECO:0000256" key="4">
    <source>
        <dbReference type="ARBA" id="ARBA00020076"/>
    </source>
</evidence>
<keyword evidence="8 12" id="KW-1133">Transmembrane helix</keyword>
<dbReference type="PANTHER" id="PTHR41910">
    <property type="entry name" value="SUCCINATE DEHYDROGENASE 2 MEMBRANE SUBUNIT SDHC"/>
    <property type="match status" value="1"/>
</dbReference>
<comment type="caution">
    <text evidence="13">The sequence shown here is derived from an EMBL/GenBank/DDBJ whole genome shotgun (WGS) entry which is preliminary data.</text>
</comment>
<gene>
    <name evidence="13" type="primary">sdhC</name>
    <name evidence="13" type="ORF">D0433_14615</name>
</gene>
<evidence type="ECO:0000256" key="3">
    <source>
        <dbReference type="ARBA" id="ARBA00007244"/>
    </source>
</evidence>
<feature type="transmembrane region" description="Helical" evidence="12">
    <location>
        <begin position="80"/>
        <end position="97"/>
    </location>
</feature>
<dbReference type="NCBIfam" id="TIGR02970">
    <property type="entry name" value="succ_dehyd_cytB"/>
    <property type="match status" value="1"/>
</dbReference>
<evidence type="ECO:0000256" key="2">
    <source>
        <dbReference type="ARBA" id="ARBA00004370"/>
    </source>
</evidence>
<dbReference type="InterPro" id="IPR000701">
    <property type="entry name" value="SuccDH_FuR_B_TM-su"/>
</dbReference>
<accession>A0A395LXC5</accession>
<feature type="transmembrane region" description="Helical" evidence="12">
    <location>
        <begin position="36"/>
        <end position="59"/>
    </location>
</feature>
<evidence type="ECO:0000313" key="13">
    <source>
        <dbReference type="EMBL" id="RFM22778.1"/>
    </source>
</evidence>
<dbReference type="AlphaFoldDB" id="A0A395LXC5"/>
<comment type="subunit">
    <text evidence="11">Part of an enzyme complex containing four subunits: a flavoprotein, an iron-sulfur protein, plus two membrane-anchoring proteins, SdhC and SdhD. The complex can form homotrimers.</text>
</comment>
<protein>
    <recommendedName>
        <fullName evidence="4">Succinate dehydrogenase cytochrome b556 subunit</fullName>
    </recommendedName>
</protein>
<organism evidence="13 14">
    <name type="scientific">Candidatus Thermochlorobacter aerophilus</name>
    <dbReference type="NCBI Taxonomy" id="1868324"/>
    <lineage>
        <taxon>Bacteria</taxon>
        <taxon>Pseudomonadati</taxon>
        <taxon>Chlorobiota</taxon>
        <taxon>Chlorobiia</taxon>
        <taxon>Chlorobiales</taxon>
        <taxon>Candidatus Thermochlorobacteriaceae</taxon>
        <taxon>Candidatus Thermochlorobacter</taxon>
    </lineage>
</organism>
<keyword evidence="5" id="KW-0349">Heme</keyword>
<dbReference type="Pfam" id="PF01127">
    <property type="entry name" value="Sdh_cyt"/>
    <property type="match status" value="1"/>
</dbReference>
<reference evidence="13 14" key="1">
    <citation type="journal article" date="2011" name="ISME J.">
        <title>Community ecology of hot spring cyanobacterial mats: predominant populations and their functional potential.</title>
        <authorList>
            <person name="Klatt C.G."/>
            <person name="Wood J.M."/>
            <person name="Rusch D.B."/>
            <person name="Bateson M.M."/>
            <person name="Hamamura N."/>
            <person name="Heidelberg J.F."/>
            <person name="Grossman A.R."/>
            <person name="Bhaya D."/>
            <person name="Cohan F.M."/>
            <person name="Kuhl M."/>
            <person name="Bryant D.A."/>
            <person name="Ward D.M."/>
        </authorList>
    </citation>
    <scope>NUCLEOTIDE SEQUENCE [LARGE SCALE GENOMIC DNA]</scope>
    <source>
        <strain evidence="13">OS</strain>
    </source>
</reference>
<dbReference type="Gene3D" id="1.20.1300.10">
    <property type="entry name" value="Fumarate reductase/succinate dehydrogenase, transmembrane subunit"/>
    <property type="match status" value="1"/>
</dbReference>
<comment type="cofactor">
    <cofactor evidence="1">
        <name>heme</name>
        <dbReference type="ChEBI" id="CHEBI:30413"/>
    </cofactor>
</comment>
<evidence type="ECO:0000256" key="12">
    <source>
        <dbReference type="SAM" id="Phobius"/>
    </source>
</evidence>
<dbReference type="Proteomes" id="UP000266389">
    <property type="component" value="Unassembled WGS sequence"/>
</dbReference>
<keyword evidence="9" id="KW-0408">Iron</keyword>
<dbReference type="GO" id="GO:0046872">
    <property type="term" value="F:metal ion binding"/>
    <property type="evidence" value="ECO:0007669"/>
    <property type="project" value="UniProtKB-KW"/>
</dbReference>
<comment type="subcellular location">
    <subcellularLocation>
        <location evidence="2">Membrane</location>
    </subcellularLocation>
</comment>
<dbReference type="CDD" id="cd03501">
    <property type="entry name" value="SQR_TypeA_SdhC_like"/>
    <property type="match status" value="1"/>
</dbReference>
<evidence type="ECO:0000256" key="8">
    <source>
        <dbReference type="ARBA" id="ARBA00022989"/>
    </source>
</evidence>
<dbReference type="GO" id="GO:0009055">
    <property type="term" value="F:electron transfer activity"/>
    <property type="evidence" value="ECO:0007669"/>
    <property type="project" value="InterPro"/>
</dbReference>
<evidence type="ECO:0000256" key="10">
    <source>
        <dbReference type="ARBA" id="ARBA00023136"/>
    </source>
</evidence>
<sequence>MAVETQNPKTAPKLPYVAGFQGAVQRILEYKWRPGMWAWILHRISGIGMVVYLVIHIFGLRALYDPAKFDALMSSYRSPLFKLGEFALLAIVTYHSINGFRIVMVDFLGWSPKQKRMFYATLVLSAIIILLGGYPILAPYFIIPLFK</sequence>
<dbReference type="EMBL" id="PHFL01000077">
    <property type="protein sequence ID" value="RFM22778.1"/>
    <property type="molecule type" value="Genomic_DNA"/>
</dbReference>
<evidence type="ECO:0000256" key="1">
    <source>
        <dbReference type="ARBA" id="ARBA00001971"/>
    </source>
</evidence>
<dbReference type="InterPro" id="IPR014314">
    <property type="entry name" value="Succ_DH_cytb556"/>
</dbReference>
<evidence type="ECO:0000256" key="9">
    <source>
        <dbReference type="ARBA" id="ARBA00023004"/>
    </source>
</evidence>
<dbReference type="PANTHER" id="PTHR41910:SF1">
    <property type="entry name" value="SUCCINATE DEHYDROGENASE HYDROPHOBIC MEMBRANE ANCHOR SUBUNIT"/>
    <property type="match status" value="1"/>
</dbReference>
<feature type="transmembrane region" description="Helical" evidence="12">
    <location>
        <begin position="117"/>
        <end position="143"/>
    </location>
</feature>
<evidence type="ECO:0000256" key="7">
    <source>
        <dbReference type="ARBA" id="ARBA00022723"/>
    </source>
</evidence>
<keyword evidence="6 12" id="KW-0812">Transmembrane</keyword>
<keyword evidence="7" id="KW-0479">Metal-binding</keyword>
<proteinExistence type="inferred from homology"/>
<dbReference type="InterPro" id="IPR034804">
    <property type="entry name" value="SQR/QFR_C/D"/>
</dbReference>
<name>A0A395LXC5_9BACT</name>
<evidence type="ECO:0000256" key="5">
    <source>
        <dbReference type="ARBA" id="ARBA00022617"/>
    </source>
</evidence>
<dbReference type="GO" id="GO:0006099">
    <property type="term" value="P:tricarboxylic acid cycle"/>
    <property type="evidence" value="ECO:0007669"/>
    <property type="project" value="InterPro"/>
</dbReference>